<dbReference type="PANTHER" id="PTHR43562">
    <property type="entry name" value="NAPA-TYPE SODIUM/HYDROGEN ANTIPORTER"/>
    <property type="match status" value="1"/>
</dbReference>
<evidence type="ECO:0000256" key="3">
    <source>
        <dbReference type="ARBA" id="ARBA00022449"/>
    </source>
</evidence>
<evidence type="ECO:0000259" key="10">
    <source>
        <dbReference type="Pfam" id="PF00999"/>
    </source>
</evidence>
<dbReference type="Gene3D" id="1.20.1530.20">
    <property type="match status" value="1"/>
</dbReference>
<evidence type="ECO:0000256" key="8">
    <source>
        <dbReference type="SAM" id="Phobius"/>
    </source>
</evidence>
<dbReference type="GO" id="GO:0015297">
    <property type="term" value="F:antiporter activity"/>
    <property type="evidence" value="ECO:0007669"/>
    <property type="project" value="UniProtKB-KW"/>
</dbReference>
<evidence type="ECO:0000259" key="9">
    <source>
        <dbReference type="Pfam" id="PF00582"/>
    </source>
</evidence>
<dbReference type="Pfam" id="PF00582">
    <property type="entry name" value="Usp"/>
    <property type="match status" value="1"/>
</dbReference>
<evidence type="ECO:0000313" key="11">
    <source>
        <dbReference type="EMBL" id="MCQ6962892.1"/>
    </source>
</evidence>
<evidence type="ECO:0000256" key="2">
    <source>
        <dbReference type="ARBA" id="ARBA00022448"/>
    </source>
</evidence>
<keyword evidence="7 8" id="KW-0472">Membrane</keyword>
<dbReference type="AlphaFoldDB" id="A0AAE3HB15"/>
<dbReference type="GO" id="GO:0016020">
    <property type="term" value="C:membrane"/>
    <property type="evidence" value="ECO:0007669"/>
    <property type="project" value="UniProtKB-SubCell"/>
</dbReference>
<dbReference type="PANTHER" id="PTHR43562:SF4">
    <property type="entry name" value="NA(+)_H(+) ANTIPORTER NHAS5"/>
    <property type="match status" value="1"/>
</dbReference>
<keyword evidence="2" id="KW-0813">Transport</keyword>
<keyword evidence="4 8" id="KW-0812">Transmembrane</keyword>
<sequence length="678" mass="74597">MLPEIPVNDPILIFALSMLVFLVAPLLLKLCRLPGIIGIIIVGALIGPNALHILDRNDTIILLGEIGLVYLMFIAGLEININNFIEKIDRSLVFGAISFIIPQIAGTAAGYYILGLSLPASLLFASIFASHTLLAYPVIRRLGIVNNEAVTAAVGGTILTDTLALMVLAVVLSSTEGSLDMFFWMRLGVGLLLFFAGTWIIVPRISRWFFSKLTEESYFEFIFVMAVTFVTAYFAEIAGVEPIIGAFLAGLLLNRLIPNSSPLMNRIEFVGNALFIPFFLLSVGMLVNIRAFTEGGQQLTLALWLVILVLVTKLAAAWMTGWAYGYGKDQVMSMFGLSVGQAAAALAIVLIGYEAGFFEQSMINAVVMMILVIGIISPHIVERYGKRVSLAEQASISPVERSPRVLVSFSIHSAYKQFLLDLALMIRDRRSDEPLHVLSVVKHDGGNSEKKVAEAEKMLNEMTAYAACAEVPVNTHVRLNYNIASGIMKAVLDNRISIIVIGWDGVHSPRESVIGSIIDQLLRGTEKLVLVSMIRKPLCNTKEITLIIPPGVDHNRGLYPFVELAGSISEGTSAQLRALVVGDDPAVYKAIFRKIVPDLSIRFESKDSWSDLINMLHSWDWSRNDLIISANARRDTPGWHPVLQTLPKRISAFFEGNLLIAYLSTEERVDDLEYFGIE</sequence>
<evidence type="ECO:0000256" key="6">
    <source>
        <dbReference type="ARBA" id="ARBA00023065"/>
    </source>
</evidence>
<feature type="transmembrane region" description="Helical" evidence="8">
    <location>
        <begin position="120"/>
        <end position="139"/>
    </location>
</feature>
<gene>
    <name evidence="11" type="ORF">PV02_07365</name>
</gene>
<dbReference type="Proteomes" id="UP001206983">
    <property type="component" value="Unassembled WGS sequence"/>
</dbReference>
<dbReference type="InterPro" id="IPR006016">
    <property type="entry name" value="UspA"/>
</dbReference>
<dbReference type="CDD" id="cd00293">
    <property type="entry name" value="USP-like"/>
    <property type="match status" value="1"/>
</dbReference>
<dbReference type="InterPro" id="IPR006153">
    <property type="entry name" value="Cation/H_exchanger_TM"/>
</dbReference>
<proteinExistence type="predicted"/>
<feature type="transmembrane region" description="Helical" evidence="8">
    <location>
        <begin position="331"/>
        <end position="351"/>
    </location>
</feature>
<feature type="domain" description="Cation/H+ exchanger transmembrane" evidence="10">
    <location>
        <begin position="19"/>
        <end position="380"/>
    </location>
</feature>
<evidence type="ECO:0000256" key="1">
    <source>
        <dbReference type="ARBA" id="ARBA00004141"/>
    </source>
</evidence>
<dbReference type="Pfam" id="PF00999">
    <property type="entry name" value="Na_H_Exchanger"/>
    <property type="match status" value="1"/>
</dbReference>
<keyword evidence="6" id="KW-0406">Ion transport</keyword>
<feature type="transmembrane region" description="Helical" evidence="8">
    <location>
        <begin position="301"/>
        <end position="324"/>
    </location>
</feature>
<feature type="transmembrane region" description="Helical" evidence="8">
    <location>
        <begin position="183"/>
        <end position="205"/>
    </location>
</feature>
<evidence type="ECO:0000256" key="4">
    <source>
        <dbReference type="ARBA" id="ARBA00022692"/>
    </source>
</evidence>
<dbReference type="RefSeq" id="WP_256622751.1">
    <property type="nucleotide sequence ID" value="NZ_JTEO01000004.1"/>
</dbReference>
<feature type="transmembrane region" description="Helical" evidence="8">
    <location>
        <begin position="217"/>
        <end position="234"/>
    </location>
</feature>
<feature type="transmembrane region" description="Helical" evidence="8">
    <location>
        <begin position="269"/>
        <end position="289"/>
    </location>
</feature>
<feature type="transmembrane region" description="Helical" evidence="8">
    <location>
        <begin position="151"/>
        <end position="171"/>
    </location>
</feature>
<dbReference type="InterPro" id="IPR038770">
    <property type="entry name" value="Na+/solute_symporter_sf"/>
</dbReference>
<dbReference type="InterPro" id="IPR014729">
    <property type="entry name" value="Rossmann-like_a/b/a_fold"/>
</dbReference>
<keyword evidence="5 8" id="KW-1133">Transmembrane helix</keyword>
<feature type="transmembrane region" description="Helical" evidence="8">
    <location>
        <begin position="12"/>
        <end position="28"/>
    </location>
</feature>
<comment type="subcellular location">
    <subcellularLocation>
        <location evidence="1">Membrane</location>
        <topology evidence="1">Multi-pass membrane protein</topology>
    </subcellularLocation>
</comment>
<evidence type="ECO:0000256" key="7">
    <source>
        <dbReference type="ARBA" id="ARBA00023136"/>
    </source>
</evidence>
<organism evidence="11 12">
    <name type="scientific">Methanolobus chelungpuianus</name>
    <dbReference type="NCBI Taxonomy" id="502115"/>
    <lineage>
        <taxon>Archaea</taxon>
        <taxon>Methanobacteriati</taxon>
        <taxon>Methanobacteriota</taxon>
        <taxon>Stenosarchaea group</taxon>
        <taxon>Methanomicrobia</taxon>
        <taxon>Methanosarcinales</taxon>
        <taxon>Methanosarcinaceae</taxon>
        <taxon>Methanolobus</taxon>
    </lineage>
</organism>
<evidence type="ECO:0000256" key="5">
    <source>
        <dbReference type="ARBA" id="ARBA00022989"/>
    </source>
</evidence>
<name>A0AAE3HB15_9EURY</name>
<dbReference type="SUPFAM" id="SSF52402">
    <property type="entry name" value="Adenine nucleotide alpha hydrolases-like"/>
    <property type="match status" value="1"/>
</dbReference>
<accession>A0AAE3HB15</accession>
<dbReference type="Gene3D" id="3.40.50.620">
    <property type="entry name" value="HUPs"/>
    <property type="match status" value="1"/>
</dbReference>
<reference evidence="11 12" key="1">
    <citation type="journal article" date="2011" name="Appl. Environ. Microbiol.">
        <title>Methanogenic archaea isolated from Taiwan's Chelungpu fault.</title>
        <authorList>
            <person name="Wu S.Y."/>
            <person name="Lai M.C."/>
        </authorList>
    </citation>
    <scope>NUCLEOTIDE SEQUENCE [LARGE SCALE GENOMIC DNA]</scope>
    <source>
        <strain evidence="11 12">St545Mb</strain>
    </source>
</reference>
<dbReference type="GO" id="GO:1902600">
    <property type="term" value="P:proton transmembrane transport"/>
    <property type="evidence" value="ECO:0007669"/>
    <property type="project" value="InterPro"/>
</dbReference>
<feature type="transmembrane region" description="Helical" evidence="8">
    <location>
        <begin position="35"/>
        <end position="54"/>
    </location>
</feature>
<dbReference type="EMBL" id="JTEO01000004">
    <property type="protein sequence ID" value="MCQ6962892.1"/>
    <property type="molecule type" value="Genomic_DNA"/>
</dbReference>
<protein>
    <submittedName>
        <fullName evidence="11">Sodium:proton exchanger</fullName>
    </submittedName>
</protein>
<feature type="transmembrane region" description="Helical" evidence="8">
    <location>
        <begin position="92"/>
        <end position="114"/>
    </location>
</feature>
<feature type="transmembrane region" description="Helical" evidence="8">
    <location>
        <begin position="60"/>
        <end position="80"/>
    </location>
</feature>
<feature type="transmembrane region" description="Helical" evidence="8">
    <location>
        <begin position="363"/>
        <end position="381"/>
    </location>
</feature>
<comment type="caution">
    <text evidence="11">The sequence shown here is derived from an EMBL/GenBank/DDBJ whole genome shotgun (WGS) entry which is preliminary data.</text>
</comment>
<keyword evidence="12" id="KW-1185">Reference proteome</keyword>
<keyword evidence="3" id="KW-0050">Antiport</keyword>
<feature type="domain" description="UspA" evidence="9">
    <location>
        <begin position="412"/>
        <end position="531"/>
    </location>
</feature>
<evidence type="ECO:0000313" key="12">
    <source>
        <dbReference type="Proteomes" id="UP001206983"/>
    </source>
</evidence>